<evidence type="ECO:0000256" key="2">
    <source>
        <dbReference type="ARBA" id="ARBA00010280"/>
    </source>
</evidence>
<evidence type="ECO:0000256" key="8">
    <source>
        <dbReference type="ARBA" id="ARBA00022840"/>
    </source>
</evidence>
<comment type="similarity">
    <text evidence="2 13">Belongs to the AIR synthase family.</text>
</comment>
<dbReference type="Pfam" id="PF02769">
    <property type="entry name" value="AIRS_C"/>
    <property type="match status" value="1"/>
</dbReference>
<keyword evidence="6 13" id="KW-0547">Nucleotide-binding</keyword>
<dbReference type="CDD" id="cd02196">
    <property type="entry name" value="PurM"/>
    <property type="match status" value="1"/>
</dbReference>
<dbReference type="Pfam" id="PF00586">
    <property type="entry name" value="AIRS"/>
    <property type="match status" value="1"/>
</dbReference>
<dbReference type="AlphaFoldDB" id="A0A540VW24"/>
<keyword evidence="5 13" id="KW-0436">Ligase</keyword>
<dbReference type="Gene3D" id="3.90.650.10">
    <property type="entry name" value="PurM-like C-terminal domain"/>
    <property type="match status" value="1"/>
</dbReference>
<dbReference type="GO" id="GO:0004637">
    <property type="term" value="F:phosphoribosylamine-glycine ligase activity"/>
    <property type="evidence" value="ECO:0007669"/>
    <property type="project" value="TreeGrafter"/>
</dbReference>
<reference evidence="16 17" key="1">
    <citation type="submission" date="2019-06" db="EMBL/GenBank/DDBJ databases">
        <title>Metagenome assembled Genome of Spiribacter salinus SL48-SHIP from the microbial mat of Salt Lake 48 (Novosibirsk region, Russia).</title>
        <authorList>
            <person name="Shipova A."/>
            <person name="Rozanov A.S."/>
            <person name="Bryanskaya A.V."/>
            <person name="Peltek S.E."/>
        </authorList>
    </citation>
    <scope>NUCLEOTIDE SEQUENCE [LARGE SCALE GENOMIC DNA]</scope>
    <source>
        <strain evidence="16">SL48-SHIP-2</strain>
    </source>
</reference>
<dbReference type="InterPro" id="IPR004733">
    <property type="entry name" value="PurM_cligase"/>
</dbReference>
<evidence type="ECO:0000256" key="4">
    <source>
        <dbReference type="ARBA" id="ARBA00020367"/>
    </source>
</evidence>
<dbReference type="NCBIfam" id="TIGR00878">
    <property type="entry name" value="purM"/>
    <property type="match status" value="1"/>
</dbReference>
<comment type="pathway">
    <text evidence="1 13">Purine metabolism; IMP biosynthesis via de novo pathway; 5-amino-1-(5-phospho-D-ribosyl)imidazole from N(2)-formyl-N(1)-(5-phospho-D-ribosyl)glycinamide: step 2/2.</text>
</comment>
<dbReference type="SUPFAM" id="SSF56042">
    <property type="entry name" value="PurM C-terminal domain-like"/>
    <property type="match status" value="1"/>
</dbReference>
<dbReference type="GO" id="GO:0006189">
    <property type="term" value="P:'de novo' IMP biosynthetic process"/>
    <property type="evidence" value="ECO:0007669"/>
    <property type="project" value="UniProtKB-UniRule"/>
</dbReference>
<protein>
    <recommendedName>
        <fullName evidence="4 13">Phosphoribosylformylglycinamidine cyclo-ligase</fullName>
        <ecNumber evidence="3 13">6.3.3.1</ecNumber>
    </recommendedName>
    <alternativeName>
        <fullName evidence="10 13">AIR synthase</fullName>
    </alternativeName>
    <alternativeName>
        <fullName evidence="11 13">AIRS</fullName>
    </alternativeName>
    <alternativeName>
        <fullName evidence="9 13">Phosphoribosyl-aminoimidazole synthetase</fullName>
    </alternativeName>
</protein>
<dbReference type="PANTHER" id="PTHR10520">
    <property type="entry name" value="TRIFUNCTIONAL PURINE BIOSYNTHETIC PROTEIN ADENOSINE-3-RELATED"/>
    <property type="match status" value="1"/>
</dbReference>
<evidence type="ECO:0000259" key="15">
    <source>
        <dbReference type="Pfam" id="PF02769"/>
    </source>
</evidence>
<dbReference type="HAMAP" id="MF_00741">
    <property type="entry name" value="AIRS"/>
    <property type="match status" value="1"/>
</dbReference>
<dbReference type="EMBL" id="VIFK01000002">
    <property type="protein sequence ID" value="TQF00962.1"/>
    <property type="molecule type" value="Genomic_DNA"/>
</dbReference>
<comment type="catalytic activity">
    <reaction evidence="12 13">
        <text>2-formamido-N(1)-(5-O-phospho-beta-D-ribosyl)acetamidine + ATP = 5-amino-1-(5-phospho-beta-D-ribosyl)imidazole + ADP + phosphate + H(+)</text>
        <dbReference type="Rhea" id="RHEA:23032"/>
        <dbReference type="ChEBI" id="CHEBI:15378"/>
        <dbReference type="ChEBI" id="CHEBI:30616"/>
        <dbReference type="ChEBI" id="CHEBI:43474"/>
        <dbReference type="ChEBI" id="CHEBI:137981"/>
        <dbReference type="ChEBI" id="CHEBI:147287"/>
        <dbReference type="ChEBI" id="CHEBI:456216"/>
        <dbReference type="EC" id="6.3.3.1"/>
    </reaction>
</comment>
<feature type="domain" description="PurM-like C-terminal" evidence="15">
    <location>
        <begin position="180"/>
        <end position="342"/>
    </location>
</feature>
<comment type="caution">
    <text evidence="16">The sequence shown here is derived from an EMBL/GenBank/DDBJ whole genome shotgun (WGS) entry which is preliminary data.</text>
</comment>
<keyword evidence="7 13" id="KW-0658">Purine biosynthesis</keyword>
<dbReference type="PANTHER" id="PTHR10520:SF12">
    <property type="entry name" value="TRIFUNCTIONAL PURINE BIOSYNTHETIC PROTEIN ADENOSINE-3"/>
    <property type="match status" value="1"/>
</dbReference>
<evidence type="ECO:0000313" key="16">
    <source>
        <dbReference type="EMBL" id="TQF00962.1"/>
    </source>
</evidence>
<dbReference type="GO" id="GO:0046084">
    <property type="term" value="P:adenine biosynthetic process"/>
    <property type="evidence" value="ECO:0007669"/>
    <property type="project" value="TreeGrafter"/>
</dbReference>
<evidence type="ECO:0000313" key="17">
    <source>
        <dbReference type="Proteomes" id="UP000315400"/>
    </source>
</evidence>
<sequence length="351" mass="37012">MTKRNETQGLTYRDAGVDIDAGATLVERIGEDVARTHRPGMLGGLGGFGGLFELPMDRYTHPVLVSGTDGVGTKLRLALDTGQHDGIGIDLVAMCVNDVIVTGAEPLFFLDYYATGRLDVAIAEQVIRGIAAGCREAGAGLIGGETAEMPGMYADGDYDLAGFCVGVVERDALIDGQSIQPGDQLIGIASAGVHANGYSLVRRILARDPEALETTLDGRNLGEWLLTPTRIYARAIRHLIANSPVHGICHITGGGLTDNLPRILPNGLAAAVDVTSWKWPALFDWLQRTGDVSTPEMRRTFNCGVGMVVVVPADQADAAIACLQEAGETAWRLGEISAANHGPAVVFAEGP</sequence>
<evidence type="ECO:0000256" key="11">
    <source>
        <dbReference type="ARBA" id="ARBA00033093"/>
    </source>
</evidence>
<dbReference type="UniPathway" id="UPA00074">
    <property type="reaction ID" value="UER00129"/>
</dbReference>
<dbReference type="STRING" id="1260251.SPISAL_02530"/>
<gene>
    <name evidence="13 16" type="primary">purM</name>
    <name evidence="16" type="ORF">FKY71_00865</name>
</gene>
<keyword evidence="8 13" id="KW-0067">ATP-binding</keyword>
<evidence type="ECO:0000256" key="10">
    <source>
        <dbReference type="ARBA" id="ARBA00032931"/>
    </source>
</evidence>
<dbReference type="GO" id="GO:0004641">
    <property type="term" value="F:phosphoribosylformylglycinamidine cyclo-ligase activity"/>
    <property type="evidence" value="ECO:0007669"/>
    <property type="project" value="UniProtKB-UniRule"/>
</dbReference>
<dbReference type="InterPro" id="IPR036921">
    <property type="entry name" value="PurM-like_N_sf"/>
</dbReference>
<dbReference type="InterPro" id="IPR016188">
    <property type="entry name" value="PurM-like_N"/>
</dbReference>
<dbReference type="InterPro" id="IPR010918">
    <property type="entry name" value="PurM-like_C_dom"/>
</dbReference>
<evidence type="ECO:0000259" key="14">
    <source>
        <dbReference type="Pfam" id="PF00586"/>
    </source>
</evidence>
<dbReference type="GO" id="GO:0005524">
    <property type="term" value="F:ATP binding"/>
    <property type="evidence" value="ECO:0007669"/>
    <property type="project" value="UniProtKB-KW"/>
</dbReference>
<evidence type="ECO:0000256" key="9">
    <source>
        <dbReference type="ARBA" id="ARBA00031908"/>
    </source>
</evidence>
<evidence type="ECO:0000256" key="5">
    <source>
        <dbReference type="ARBA" id="ARBA00022598"/>
    </source>
</evidence>
<dbReference type="Gene3D" id="3.30.1330.10">
    <property type="entry name" value="PurM-like, N-terminal domain"/>
    <property type="match status" value="1"/>
</dbReference>
<evidence type="ECO:0000256" key="13">
    <source>
        <dbReference type="HAMAP-Rule" id="MF_00741"/>
    </source>
</evidence>
<comment type="subcellular location">
    <subcellularLocation>
        <location evidence="13">Cytoplasm</location>
    </subcellularLocation>
</comment>
<evidence type="ECO:0000256" key="6">
    <source>
        <dbReference type="ARBA" id="ARBA00022741"/>
    </source>
</evidence>
<dbReference type="InterPro" id="IPR036676">
    <property type="entry name" value="PurM-like_C_sf"/>
</dbReference>
<dbReference type="FunFam" id="3.30.1330.10:FF:000001">
    <property type="entry name" value="Phosphoribosylformylglycinamidine cyclo-ligase"/>
    <property type="match status" value="1"/>
</dbReference>
<proteinExistence type="inferred from homology"/>
<evidence type="ECO:0000256" key="3">
    <source>
        <dbReference type="ARBA" id="ARBA00013047"/>
    </source>
</evidence>
<dbReference type="FunFam" id="3.90.650.10:FF:000001">
    <property type="entry name" value="Phosphoribosylformylglycinamidine cyclo-ligase"/>
    <property type="match status" value="1"/>
</dbReference>
<name>A0A540VW24_9GAMM</name>
<evidence type="ECO:0000256" key="1">
    <source>
        <dbReference type="ARBA" id="ARBA00004686"/>
    </source>
</evidence>
<evidence type="ECO:0000256" key="12">
    <source>
        <dbReference type="ARBA" id="ARBA00049057"/>
    </source>
</evidence>
<dbReference type="SUPFAM" id="SSF55326">
    <property type="entry name" value="PurM N-terminal domain-like"/>
    <property type="match status" value="1"/>
</dbReference>
<dbReference type="Proteomes" id="UP000315400">
    <property type="component" value="Unassembled WGS sequence"/>
</dbReference>
<keyword evidence="13" id="KW-0963">Cytoplasm</keyword>
<feature type="domain" description="PurM-like N-terminal" evidence="14">
    <location>
        <begin position="63"/>
        <end position="168"/>
    </location>
</feature>
<organism evidence="16 17">
    <name type="scientific">Spiribacter salinus</name>
    <dbReference type="NCBI Taxonomy" id="1335746"/>
    <lineage>
        <taxon>Bacteria</taxon>
        <taxon>Pseudomonadati</taxon>
        <taxon>Pseudomonadota</taxon>
        <taxon>Gammaproteobacteria</taxon>
        <taxon>Chromatiales</taxon>
        <taxon>Ectothiorhodospiraceae</taxon>
        <taxon>Spiribacter</taxon>
    </lineage>
</organism>
<accession>A0A540VW24</accession>
<dbReference type="GO" id="GO:0005829">
    <property type="term" value="C:cytosol"/>
    <property type="evidence" value="ECO:0007669"/>
    <property type="project" value="TreeGrafter"/>
</dbReference>
<dbReference type="EC" id="6.3.3.1" evidence="3 13"/>
<evidence type="ECO:0000256" key="7">
    <source>
        <dbReference type="ARBA" id="ARBA00022755"/>
    </source>
</evidence>